<reference evidence="2" key="1">
    <citation type="submission" date="2017-06" db="EMBL/GenBank/DDBJ databases">
        <authorList>
            <person name="Varghese N."/>
            <person name="Submissions S."/>
        </authorList>
    </citation>
    <scope>NUCLEOTIDE SEQUENCE [LARGE SCALE GENOMIC DNA]</scope>
    <source>
        <strain evidence="2">5C</strain>
    </source>
</reference>
<dbReference type="SUPFAM" id="SSF55729">
    <property type="entry name" value="Acyl-CoA N-acyltransferases (Nat)"/>
    <property type="match status" value="1"/>
</dbReference>
<dbReference type="Gene3D" id="3.40.630.30">
    <property type="match status" value="1"/>
</dbReference>
<name>A0A239FLN4_9BACT</name>
<dbReference type="RefSeq" id="WP_089241776.1">
    <property type="nucleotide sequence ID" value="NZ_FZOK01000013.1"/>
</dbReference>
<accession>A0A239FLN4</accession>
<dbReference type="InterPro" id="IPR016181">
    <property type="entry name" value="Acyl_CoA_acyltransferase"/>
</dbReference>
<dbReference type="CDD" id="cd04301">
    <property type="entry name" value="NAT_SF"/>
    <property type="match status" value="1"/>
</dbReference>
<protein>
    <recommendedName>
        <fullName evidence="3">N-acetyltransferase domain-containing protein</fullName>
    </recommendedName>
</protein>
<evidence type="ECO:0000313" key="1">
    <source>
        <dbReference type="EMBL" id="SNS57707.1"/>
    </source>
</evidence>
<dbReference type="Proteomes" id="UP000198480">
    <property type="component" value="Unassembled WGS sequence"/>
</dbReference>
<evidence type="ECO:0008006" key="3">
    <source>
        <dbReference type="Google" id="ProtNLM"/>
    </source>
</evidence>
<organism evidence="1 2">
    <name type="scientific">Belliella buryatensis</name>
    <dbReference type="NCBI Taxonomy" id="1500549"/>
    <lineage>
        <taxon>Bacteria</taxon>
        <taxon>Pseudomonadati</taxon>
        <taxon>Bacteroidota</taxon>
        <taxon>Cytophagia</taxon>
        <taxon>Cytophagales</taxon>
        <taxon>Cyclobacteriaceae</taxon>
        <taxon>Belliella</taxon>
    </lineage>
</organism>
<sequence length="206" mass="23588">MSNQLLNKYAEIISSLKASNGIKVVSVEEINDNEVFLRLKDSFESYFSKISENRFPLLILMDKIFTAVEMKGGYKLKVHNYLFFELPDGSHFRFSPYGPDGLEISRIWVNPQHLNGGLGSAMMDMFFQFVMDSIGYIPPLFLECTGSVGLGDNAQVTTISKQTNFFRKFGFRVKDGKNYPSYVSMSRPKEEKQFFGIFDSEELNQE</sequence>
<proteinExistence type="predicted"/>
<keyword evidence="2" id="KW-1185">Reference proteome</keyword>
<evidence type="ECO:0000313" key="2">
    <source>
        <dbReference type="Proteomes" id="UP000198480"/>
    </source>
</evidence>
<gene>
    <name evidence="1" type="ORF">SAMN06295967_11322</name>
</gene>
<dbReference type="EMBL" id="FZOK01000013">
    <property type="protein sequence ID" value="SNS57707.1"/>
    <property type="molecule type" value="Genomic_DNA"/>
</dbReference>
<dbReference type="AlphaFoldDB" id="A0A239FLN4"/>